<organism evidence="2 3">
    <name type="scientific">Diutina rugosa</name>
    <name type="common">Yeast</name>
    <name type="synonym">Candida rugosa</name>
    <dbReference type="NCBI Taxonomy" id="5481"/>
    <lineage>
        <taxon>Eukaryota</taxon>
        <taxon>Fungi</taxon>
        <taxon>Dikarya</taxon>
        <taxon>Ascomycota</taxon>
        <taxon>Saccharomycotina</taxon>
        <taxon>Pichiomycetes</taxon>
        <taxon>Debaryomycetaceae</taxon>
        <taxon>Diutina</taxon>
    </lineage>
</organism>
<feature type="compositionally biased region" description="Polar residues" evidence="1">
    <location>
        <begin position="131"/>
        <end position="142"/>
    </location>
</feature>
<dbReference type="VEuPathDB" id="FungiDB:DIURU_004148"/>
<dbReference type="AlphaFoldDB" id="A0A642UJ58"/>
<evidence type="ECO:0000256" key="1">
    <source>
        <dbReference type="SAM" id="MobiDB-lite"/>
    </source>
</evidence>
<reference evidence="2 3" key="1">
    <citation type="submission" date="2019-07" db="EMBL/GenBank/DDBJ databases">
        <title>Genome assembly of two rare yeast pathogens: Diutina rugosa and Trichomonascus ciferrii.</title>
        <authorList>
            <person name="Mixao V."/>
            <person name="Saus E."/>
            <person name="Hansen A."/>
            <person name="Lass-Flor C."/>
            <person name="Gabaldon T."/>
        </authorList>
    </citation>
    <scope>NUCLEOTIDE SEQUENCE [LARGE SCALE GENOMIC DNA]</scope>
    <source>
        <strain evidence="2 3">CBS 613</strain>
    </source>
</reference>
<dbReference type="EMBL" id="SWFT01000120">
    <property type="protein sequence ID" value="KAA8899891.1"/>
    <property type="molecule type" value="Genomic_DNA"/>
</dbReference>
<feature type="region of interest" description="Disordered" evidence="1">
    <location>
        <begin position="120"/>
        <end position="142"/>
    </location>
</feature>
<name>A0A642UJ58_DIURU</name>
<accession>A0A642UJ58</accession>
<evidence type="ECO:0000313" key="3">
    <source>
        <dbReference type="Proteomes" id="UP000449547"/>
    </source>
</evidence>
<evidence type="ECO:0000313" key="2">
    <source>
        <dbReference type="EMBL" id="KAA8899891.1"/>
    </source>
</evidence>
<keyword evidence="3" id="KW-1185">Reference proteome</keyword>
<proteinExistence type="predicted"/>
<comment type="caution">
    <text evidence="2">The sequence shown here is derived from an EMBL/GenBank/DDBJ whole genome shotgun (WGS) entry which is preliminary data.</text>
</comment>
<dbReference type="GeneID" id="54782799"/>
<dbReference type="Proteomes" id="UP000449547">
    <property type="component" value="Unassembled WGS sequence"/>
</dbReference>
<protein>
    <submittedName>
        <fullName evidence="2">Uncharacterized protein</fullName>
    </submittedName>
</protein>
<gene>
    <name evidence="2" type="ORF">DIURU_004148</name>
</gene>
<dbReference type="RefSeq" id="XP_034011169.1">
    <property type="nucleotide sequence ID" value="XM_034156989.1"/>
</dbReference>
<sequence>MSFMYPPTGKHVPTVLTPSQAWYQIDPDHFKKINTWKKRFPSTPETNSVEKMQPYLEGIRTYTEKADYTHEAHSFIFALESCLKVHIEKHDHEGKFKLTKQRPSSNGVAGFSVAGSGSSAGSMVVPRVTPPQVTSPQVTLTL</sequence>